<evidence type="ECO:0000256" key="3">
    <source>
        <dbReference type="ARBA" id="ARBA00023163"/>
    </source>
</evidence>
<dbReference type="PANTHER" id="PTHR30136:SF35">
    <property type="entry name" value="HTH-TYPE TRANSCRIPTIONAL REGULATOR RV1719"/>
    <property type="match status" value="1"/>
</dbReference>
<evidence type="ECO:0000313" key="7">
    <source>
        <dbReference type="Proteomes" id="UP000291758"/>
    </source>
</evidence>
<dbReference type="OrthoDB" id="3734039at2"/>
<evidence type="ECO:0000256" key="1">
    <source>
        <dbReference type="ARBA" id="ARBA00023015"/>
    </source>
</evidence>
<keyword evidence="2" id="KW-0238">DNA-binding</keyword>
<dbReference type="SMART" id="SM00346">
    <property type="entry name" value="HTH_ICLR"/>
    <property type="match status" value="1"/>
</dbReference>
<dbReference type="PROSITE" id="PS51078">
    <property type="entry name" value="ICLR_ED"/>
    <property type="match status" value="1"/>
</dbReference>
<evidence type="ECO:0000259" key="4">
    <source>
        <dbReference type="PROSITE" id="PS51077"/>
    </source>
</evidence>
<dbReference type="Gene3D" id="1.10.10.10">
    <property type="entry name" value="Winged helix-like DNA-binding domain superfamily/Winged helix DNA-binding domain"/>
    <property type="match status" value="1"/>
</dbReference>
<evidence type="ECO:0000256" key="2">
    <source>
        <dbReference type="ARBA" id="ARBA00023125"/>
    </source>
</evidence>
<dbReference type="SUPFAM" id="SSF55781">
    <property type="entry name" value="GAF domain-like"/>
    <property type="match status" value="1"/>
</dbReference>
<dbReference type="InterPro" id="IPR036390">
    <property type="entry name" value="WH_DNA-bd_sf"/>
</dbReference>
<feature type="domain" description="HTH iclR-type" evidence="4">
    <location>
        <begin position="10"/>
        <end position="72"/>
    </location>
</feature>
<dbReference type="Pfam" id="PF01614">
    <property type="entry name" value="IclR_C"/>
    <property type="match status" value="1"/>
</dbReference>
<sequence>MVVDMPHSDVPAVRSALRVLDHLAARAGPAPAAAVAQHLGLPRSSVYRLLTVLREEGYVTHLREERRYTLGPAAHSLATAYTRQAPLTRLARPVLARLVDATGLSAHLAVLDGRDVLYLVDERAPGGPPLVTDVEVRLPSHLTAIGRAILARLPAAHVRALYPNRAVFADRTGVGPRSLGELREVLRLTRRRGYAVEDGEVMEGVASVGRAIVAHTGFPLGGVALSFPSAVADDARRGELAVALGRAAAEIGRRLGGGA</sequence>
<gene>
    <name evidence="6" type="ORF">ET495_02470</name>
</gene>
<evidence type="ECO:0000259" key="5">
    <source>
        <dbReference type="PROSITE" id="PS51078"/>
    </source>
</evidence>
<protein>
    <submittedName>
        <fullName evidence="6">IclR family transcriptional regulator</fullName>
    </submittedName>
</protein>
<dbReference type="InterPro" id="IPR029016">
    <property type="entry name" value="GAF-like_dom_sf"/>
</dbReference>
<dbReference type="GO" id="GO:0003700">
    <property type="term" value="F:DNA-binding transcription factor activity"/>
    <property type="evidence" value="ECO:0007669"/>
    <property type="project" value="TreeGrafter"/>
</dbReference>
<dbReference type="Pfam" id="PF09339">
    <property type="entry name" value="HTH_IclR"/>
    <property type="match status" value="1"/>
</dbReference>
<dbReference type="InterPro" id="IPR005471">
    <property type="entry name" value="Tscrpt_reg_IclR_N"/>
</dbReference>
<dbReference type="InterPro" id="IPR050707">
    <property type="entry name" value="HTH_MetabolicPath_Reg"/>
</dbReference>
<name>A0A4P6EWC3_9MICO</name>
<dbReference type="EMBL" id="CP035495">
    <property type="protein sequence ID" value="QAY62318.1"/>
    <property type="molecule type" value="Genomic_DNA"/>
</dbReference>
<accession>A0A4P6EWC3</accession>
<organism evidence="6 7">
    <name type="scientific">Xylanimonas allomyrinae</name>
    <dbReference type="NCBI Taxonomy" id="2509459"/>
    <lineage>
        <taxon>Bacteria</taxon>
        <taxon>Bacillati</taxon>
        <taxon>Actinomycetota</taxon>
        <taxon>Actinomycetes</taxon>
        <taxon>Micrococcales</taxon>
        <taxon>Promicromonosporaceae</taxon>
        <taxon>Xylanimonas</taxon>
    </lineage>
</organism>
<dbReference type="PANTHER" id="PTHR30136">
    <property type="entry name" value="HELIX-TURN-HELIX TRANSCRIPTIONAL REGULATOR, ICLR FAMILY"/>
    <property type="match status" value="1"/>
</dbReference>
<reference evidence="6 7" key="1">
    <citation type="submission" date="2019-01" db="EMBL/GenBank/DDBJ databases">
        <title>Genome sequencing of strain 2JSPR-7.</title>
        <authorList>
            <person name="Heo J."/>
            <person name="Kim S.-J."/>
            <person name="Kim J.-S."/>
            <person name="Hong S.-B."/>
            <person name="Kwon S.-W."/>
        </authorList>
    </citation>
    <scope>NUCLEOTIDE SEQUENCE [LARGE SCALE GENOMIC DNA]</scope>
    <source>
        <strain evidence="6 7">2JSPR-7</strain>
    </source>
</reference>
<keyword evidence="3" id="KW-0804">Transcription</keyword>
<feature type="domain" description="IclR-ED" evidence="5">
    <location>
        <begin position="73"/>
        <end position="257"/>
    </location>
</feature>
<dbReference type="Gene3D" id="3.30.450.40">
    <property type="match status" value="1"/>
</dbReference>
<evidence type="ECO:0000313" key="6">
    <source>
        <dbReference type="EMBL" id="QAY62318.1"/>
    </source>
</evidence>
<dbReference type="AlphaFoldDB" id="A0A4P6EWC3"/>
<keyword evidence="1" id="KW-0805">Transcription regulation</keyword>
<dbReference type="KEGG" id="xyl:ET495_02470"/>
<dbReference type="Proteomes" id="UP000291758">
    <property type="component" value="Chromosome"/>
</dbReference>
<dbReference type="InterPro" id="IPR036388">
    <property type="entry name" value="WH-like_DNA-bd_sf"/>
</dbReference>
<dbReference type="SUPFAM" id="SSF46785">
    <property type="entry name" value="Winged helix' DNA-binding domain"/>
    <property type="match status" value="1"/>
</dbReference>
<keyword evidence="7" id="KW-1185">Reference proteome</keyword>
<dbReference type="PROSITE" id="PS51077">
    <property type="entry name" value="HTH_ICLR"/>
    <property type="match status" value="1"/>
</dbReference>
<dbReference type="GO" id="GO:0003677">
    <property type="term" value="F:DNA binding"/>
    <property type="evidence" value="ECO:0007669"/>
    <property type="project" value="UniProtKB-KW"/>
</dbReference>
<proteinExistence type="predicted"/>
<dbReference type="InterPro" id="IPR014757">
    <property type="entry name" value="Tscrpt_reg_IclR_C"/>
</dbReference>
<dbReference type="GO" id="GO:0045892">
    <property type="term" value="P:negative regulation of DNA-templated transcription"/>
    <property type="evidence" value="ECO:0007669"/>
    <property type="project" value="TreeGrafter"/>
</dbReference>